<accession>A0A1A9WQK6</accession>
<sequence length="133" mass="14501">MNAEGRSCTLIMVGGRKISTKDITTKLHTKSRFISLHAMVVEVVVVVVAVVVVVVVVAVVNDSMKRNVKLLGINFLNVLVPNTKFSRIILSSGLLVALSTPPQNVQNVRLLACNSRSRSKTRCLANGLKIHER</sequence>
<dbReference type="VEuPathDB" id="VectorBase:GBRI028323"/>
<keyword evidence="1" id="KW-0812">Transmembrane</keyword>
<protein>
    <submittedName>
        <fullName evidence="2">Uncharacterized protein</fullName>
    </submittedName>
</protein>
<evidence type="ECO:0000313" key="3">
    <source>
        <dbReference type="Proteomes" id="UP000091820"/>
    </source>
</evidence>
<keyword evidence="1" id="KW-1133">Transmembrane helix</keyword>
<reference evidence="2" key="2">
    <citation type="submission" date="2020-05" db="UniProtKB">
        <authorList>
            <consortium name="EnsemblMetazoa"/>
        </authorList>
    </citation>
    <scope>IDENTIFICATION</scope>
    <source>
        <strain evidence="2">IAEA</strain>
    </source>
</reference>
<dbReference type="AlphaFoldDB" id="A0A1A9WQK6"/>
<proteinExistence type="predicted"/>
<evidence type="ECO:0000313" key="2">
    <source>
        <dbReference type="EnsemblMetazoa" id="GBRI028323-PA"/>
    </source>
</evidence>
<reference evidence="3" key="1">
    <citation type="submission" date="2014-03" db="EMBL/GenBank/DDBJ databases">
        <authorList>
            <person name="Aksoy S."/>
            <person name="Warren W."/>
            <person name="Wilson R.K."/>
        </authorList>
    </citation>
    <scope>NUCLEOTIDE SEQUENCE [LARGE SCALE GENOMIC DNA]</scope>
    <source>
        <strain evidence="3">IAEA</strain>
    </source>
</reference>
<dbReference type="EnsemblMetazoa" id="GBRI028323-RA">
    <property type="protein sequence ID" value="GBRI028323-PA"/>
    <property type="gene ID" value="GBRI028323"/>
</dbReference>
<dbReference type="Proteomes" id="UP000091820">
    <property type="component" value="Unassembled WGS sequence"/>
</dbReference>
<keyword evidence="1" id="KW-0472">Membrane</keyword>
<keyword evidence="3" id="KW-1185">Reference proteome</keyword>
<organism evidence="2 3">
    <name type="scientific">Glossina brevipalpis</name>
    <dbReference type="NCBI Taxonomy" id="37001"/>
    <lineage>
        <taxon>Eukaryota</taxon>
        <taxon>Metazoa</taxon>
        <taxon>Ecdysozoa</taxon>
        <taxon>Arthropoda</taxon>
        <taxon>Hexapoda</taxon>
        <taxon>Insecta</taxon>
        <taxon>Pterygota</taxon>
        <taxon>Neoptera</taxon>
        <taxon>Endopterygota</taxon>
        <taxon>Diptera</taxon>
        <taxon>Brachycera</taxon>
        <taxon>Muscomorpha</taxon>
        <taxon>Hippoboscoidea</taxon>
        <taxon>Glossinidae</taxon>
        <taxon>Glossina</taxon>
    </lineage>
</organism>
<name>A0A1A9WQK6_9MUSC</name>
<feature type="transmembrane region" description="Helical" evidence="1">
    <location>
        <begin position="34"/>
        <end position="60"/>
    </location>
</feature>
<evidence type="ECO:0000256" key="1">
    <source>
        <dbReference type="SAM" id="Phobius"/>
    </source>
</evidence>